<dbReference type="PANTHER" id="PTHR48079:SF6">
    <property type="entry name" value="NAD(P)-BINDING DOMAIN-CONTAINING PROTEIN-RELATED"/>
    <property type="match status" value="1"/>
</dbReference>
<dbReference type="Proteomes" id="UP000242469">
    <property type="component" value="Unassembled WGS sequence"/>
</dbReference>
<dbReference type="PANTHER" id="PTHR48079">
    <property type="entry name" value="PROTEIN YEEZ"/>
    <property type="match status" value="1"/>
</dbReference>
<proteinExistence type="predicted"/>
<evidence type="ECO:0000313" key="3">
    <source>
        <dbReference type="Proteomes" id="UP000242469"/>
    </source>
</evidence>
<name>A0A1H4DKY4_9GAMM</name>
<dbReference type="Gene3D" id="3.40.50.720">
    <property type="entry name" value="NAD(P)-binding Rossmann-like Domain"/>
    <property type="match status" value="1"/>
</dbReference>
<dbReference type="SUPFAM" id="SSF51735">
    <property type="entry name" value="NAD(P)-binding Rossmann-fold domains"/>
    <property type="match status" value="1"/>
</dbReference>
<evidence type="ECO:0000313" key="2">
    <source>
        <dbReference type="EMBL" id="SEA73237.1"/>
    </source>
</evidence>
<dbReference type="InterPro" id="IPR036291">
    <property type="entry name" value="NAD(P)-bd_dom_sf"/>
</dbReference>
<dbReference type="AlphaFoldDB" id="A0A1H4DKY4"/>
<dbReference type="STRING" id="1122198.SAMN02745729_106147"/>
<dbReference type="GO" id="GO:0005737">
    <property type="term" value="C:cytoplasm"/>
    <property type="evidence" value="ECO:0007669"/>
    <property type="project" value="TreeGrafter"/>
</dbReference>
<accession>A0A1H4DKY4</accession>
<protein>
    <submittedName>
        <fullName evidence="2">Nucleoside-diphosphate-sugar epimerase</fullName>
    </submittedName>
</protein>
<sequence>MQEQRVLIAGCGDVGTQLGVRLSTQGAQVFGLRRTINQLPAGIHGIAADMTDPDTLGTLPACDWLFYTAAAKSRDPDIYRRTYVDGLKHVLDALPTPPRHLFLTSSSGVYAQTEHEWVDEQSVTGPDSESGRILLASERLALSSDIPATVVRFSGIYGPGRNHLQRLVESGIAAPRKPLHYSNRIHSADCAGVLEHLLQLALQGQTLKPLYLASDDAPTPIHEVMEWLAAELGVEVRERQAVRRGGSKRCSNRRLRASGYRFRYPDFRSGYAELLRKV</sequence>
<keyword evidence="3" id="KW-1185">Reference proteome</keyword>
<dbReference type="EMBL" id="FNRJ01000006">
    <property type="protein sequence ID" value="SEA73237.1"/>
    <property type="molecule type" value="Genomic_DNA"/>
</dbReference>
<dbReference type="GO" id="GO:0004029">
    <property type="term" value="F:aldehyde dehydrogenase (NAD+) activity"/>
    <property type="evidence" value="ECO:0007669"/>
    <property type="project" value="TreeGrafter"/>
</dbReference>
<dbReference type="InterPro" id="IPR051783">
    <property type="entry name" value="NAD(P)-dependent_oxidoreduct"/>
</dbReference>
<dbReference type="OrthoDB" id="9808276at2"/>
<dbReference type="CDD" id="cd05266">
    <property type="entry name" value="SDR_a4"/>
    <property type="match status" value="1"/>
</dbReference>
<dbReference type="InterPro" id="IPR001509">
    <property type="entry name" value="Epimerase_deHydtase"/>
</dbReference>
<reference evidence="3" key="1">
    <citation type="submission" date="2016-10" db="EMBL/GenBank/DDBJ databases">
        <authorList>
            <person name="Varghese N."/>
            <person name="Submissions S."/>
        </authorList>
    </citation>
    <scope>NUCLEOTIDE SEQUENCE [LARGE SCALE GENOMIC DNA]</scope>
    <source>
        <strain evidence="3">DSM 11526</strain>
    </source>
</reference>
<dbReference type="Pfam" id="PF01370">
    <property type="entry name" value="Epimerase"/>
    <property type="match status" value="1"/>
</dbReference>
<feature type="domain" description="NAD-dependent epimerase/dehydratase" evidence="1">
    <location>
        <begin position="6"/>
        <end position="168"/>
    </location>
</feature>
<gene>
    <name evidence="2" type="ORF">SAMN02745729_106147</name>
</gene>
<organism evidence="2 3">
    <name type="scientific">Marinobacterium iners DSM 11526</name>
    <dbReference type="NCBI Taxonomy" id="1122198"/>
    <lineage>
        <taxon>Bacteria</taxon>
        <taxon>Pseudomonadati</taxon>
        <taxon>Pseudomonadota</taxon>
        <taxon>Gammaproteobacteria</taxon>
        <taxon>Oceanospirillales</taxon>
        <taxon>Oceanospirillaceae</taxon>
        <taxon>Marinobacterium</taxon>
    </lineage>
</organism>
<evidence type="ECO:0000259" key="1">
    <source>
        <dbReference type="Pfam" id="PF01370"/>
    </source>
</evidence>